<proteinExistence type="predicted"/>
<dbReference type="RefSeq" id="WP_184059742.1">
    <property type="nucleotide sequence ID" value="NZ_JACIJK010000011.1"/>
</dbReference>
<dbReference type="AlphaFoldDB" id="A0A7W9BGH8"/>
<comment type="caution">
    <text evidence="1">The sequence shown here is derived from an EMBL/GenBank/DDBJ whole genome shotgun (WGS) entry which is preliminary data.</text>
</comment>
<sequence>MVGPPKNLSDLHRIEAQVRATCKSCKATEVWELDALFAEVRNNGGNTDWHAAKHSVKCPKRCPSPIVSLAPIPYGKERARRQAHRHALINLALTILREAANRSAYQAVGTIEVRLALHVLRPFVRDQHLLSEYWRSATIQPRHPWTSCQLPYRRIALRLIELEAPVEEENRP</sequence>
<keyword evidence="2" id="KW-1185">Reference proteome</keyword>
<evidence type="ECO:0000313" key="2">
    <source>
        <dbReference type="Proteomes" id="UP000546200"/>
    </source>
</evidence>
<dbReference type="EMBL" id="JACIJK010000011">
    <property type="protein sequence ID" value="MBB5716441.1"/>
    <property type="molecule type" value="Genomic_DNA"/>
</dbReference>
<reference evidence="1 2" key="1">
    <citation type="submission" date="2020-08" db="EMBL/GenBank/DDBJ databases">
        <title>Genomic Encyclopedia of Type Strains, Phase IV (KMG-IV): sequencing the most valuable type-strain genomes for metagenomic binning, comparative biology and taxonomic classification.</title>
        <authorList>
            <person name="Goeker M."/>
        </authorList>
    </citation>
    <scope>NUCLEOTIDE SEQUENCE [LARGE SCALE GENOMIC DNA]</scope>
    <source>
        <strain evidence="1 2">DSM 100044</strain>
    </source>
</reference>
<organism evidence="1 2">
    <name type="scientific">Sphingomonas aerophila</name>
    <dbReference type="NCBI Taxonomy" id="1344948"/>
    <lineage>
        <taxon>Bacteria</taxon>
        <taxon>Pseudomonadati</taxon>
        <taxon>Pseudomonadota</taxon>
        <taxon>Alphaproteobacteria</taxon>
        <taxon>Sphingomonadales</taxon>
        <taxon>Sphingomonadaceae</taxon>
        <taxon>Sphingomonas</taxon>
    </lineage>
</organism>
<dbReference type="Proteomes" id="UP000546200">
    <property type="component" value="Unassembled WGS sequence"/>
</dbReference>
<evidence type="ECO:0000313" key="1">
    <source>
        <dbReference type="EMBL" id="MBB5716441.1"/>
    </source>
</evidence>
<gene>
    <name evidence="1" type="ORF">FHS94_003307</name>
</gene>
<accession>A0A7W9BGH8</accession>
<protein>
    <submittedName>
        <fullName evidence="1">Uncharacterized protein</fullName>
    </submittedName>
</protein>
<name>A0A7W9BGH8_9SPHN</name>